<dbReference type="InParanoid" id="A0A1Y2ANP8"/>
<organism evidence="1 2">
    <name type="scientific">Naematelia encephala</name>
    <dbReference type="NCBI Taxonomy" id="71784"/>
    <lineage>
        <taxon>Eukaryota</taxon>
        <taxon>Fungi</taxon>
        <taxon>Dikarya</taxon>
        <taxon>Basidiomycota</taxon>
        <taxon>Agaricomycotina</taxon>
        <taxon>Tremellomycetes</taxon>
        <taxon>Tremellales</taxon>
        <taxon>Naemateliaceae</taxon>
        <taxon>Naematelia</taxon>
    </lineage>
</organism>
<accession>A0A1Y2ANP8</accession>
<protein>
    <submittedName>
        <fullName evidence="1">Uncharacterized protein</fullName>
    </submittedName>
</protein>
<keyword evidence="2" id="KW-1185">Reference proteome</keyword>
<gene>
    <name evidence="1" type="ORF">BCR39DRAFT_547537</name>
</gene>
<dbReference type="Proteomes" id="UP000193986">
    <property type="component" value="Unassembled WGS sequence"/>
</dbReference>
<evidence type="ECO:0000313" key="2">
    <source>
        <dbReference type="Proteomes" id="UP000193986"/>
    </source>
</evidence>
<comment type="caution">
    <text evidence="1">The sequence shown here is derived from an EMBL/GenBank/DDBJ whole genome shotgun (WGS) entry which is preliminary data.</text>
</comment>
<evidence type="ECO:0000313" key="1">
    <source>
        <dbReference type="EMBL" id="ORY24208.1"/>
    </source>
</evidence>
<name>A0A1Y2ANP8_9TREE</name>
<reference evidence="1 2" key="1">
    <citation type="submission" date="2016-07" db="EMBL/GenBank/DDBJ databases">
        <title>Pervasive Adenine N6-methylation of Active Genes in Fungi.</title>
        <authorList>
            <consortium name="DOE Joint Genome Institute"/>
            <person name="Mondo S.J."/>
            <person name="Dannebaum R.O."/>
            <person name="Kuo R.C."/>
            <person name="Labutti K."/>
            <person name="Haridas S."/>
            <person name="Kuo A."/>
            <person name="Salamov A."/>
            <person name="Ahrendt S.R."/>
            <person name="Lipzen A."/>
            <person name="Sullivan W."/>
            <person name="Andreopoulos W.B."/>
            <person name="Clum A."/>
            <person name="Lindquist E."/>
            <person name="Daum C."/>
            <person name="Ramamoorthy G.K."/>
            <person name="Gryganskyi A."/>
            <person name="Culley D."/>
            <person name="Magnuson J.K."/>
            <person name="James T.Y."/>
            <person name="O'Malley M.A."/>
            <person name="Stajich J.E."/>
            <person name="Spatafora J.W."/>
            <person name="Visel A."/>
            <person name="Grigoriev I.V."/>
        </authorList>
    </citation>
    <scope>NUCLEOTIDE SEQUENCE [LARGE SCALE GENOMIC DNA]</scope>
    <source>
        <strain evidence="1 2">68-887.2</strain>
    </source>
</reference>
<dbReference type="EMBL" id="MCFC01000070">
    <property type="protein sequence ID" value="ORY24208.1"/>
    <property type="molecule type" value="Genomic_DNA"/>
</dbReference>
<sequence>MTTRQAKEVARTTRRTNRLLPLFLRTMSEVEHDRSLVGSLNEYQYIFRADRLSVSVFVFLAFGGEVEIDS</sequence>
<proteinExistence type="predicted"/>
<dbReference type="AlphaFoldDB" id="A0A1Y2ANP8"/>